<sequence length="610" mass="66046">MQKLLPFSDARPKTGPAQLAKTASRIFISYRREDSIAYAGRLYDHLSAHFGAEQVFMDIGQIEAGDDFVNVLDREIDTCDVVIALIGPRWLGASNENGRRLDQPDDFVCHELAAALAQGKRLIPVLVGGATMPAAGELPATLAELARRQAHALDDKRFKFELDALIRSIEGRQSLLNQFVQVMNAERLRKWRLYGGAGVALLMFFLGWVQLFDALGIDTRIESYTMALGDTVASAPVSERIVIVGFDEKSEARLGRFGPDWRREHARALDKLVAAGAKVIVFDLYFEKANPADAELIAAIGRARQGGSEVIVGVNQLLDQGPAVIPELLKAVSAWGLLCVGGRLGYASVAPIAAVKLAAAVDSEQPPVERIGDKIAAIASLAVGGRTLAVDEQLRELTLVSDTGRTLWRGPLKPFQASVEASGQLRNDCPLLSSGDRVADGLIRLAPIEIWRQPPRRYDYEQISGPAATIAAGELAGKIVLIGDARAGKDQFRVRRGVGAEFRHGVELHADVVNNLLQGVHLRGLDPWLQVLAMAALAIAGGGLRLFRPAMPALWRRLLLVACLLFYLALTVLIYVQFGLLLNTAYHIGAFLLSYWLLGKLSAAAAPASA</sequence>
<dbReference type="InterPro" id="IPR035897">
    <property type="entry name" value="Toll_tir_struct_dom_sf"/>
</dbReference>
<reference evidence="3 4" key="1">
    <citation type="submission" date="2019-03" db="EMBL/GenBank/DDBJ databases">
        <title>Metabolic reconstructions from genomes of highly enriched 'Candidatus Accumulibacter' and 'Candidatus Competibacter' bioreactor populations.</title>
        <authorList>
            <person name="Annavajhala M.K."/>
            <person name="Welles L."/>
            <person name="Abbas B."/>
            <person name="Sorokin D."/>
            <person name="Park H."/>
            <person name="Van Loosdrecht M."/>
            <person name="Chandran K."/>
        </authorList>
    </citation>
    <scope>NUCLEOTIDE SEQUENCE [LARGE SCALE GENOMIC DNA]</scope>
    <source>
        <strain evidence="3 4">SBR_S</strain>
    </source>
</reference>
<dbReference type="Proteomes" id="UP000749010">
    <property type="component" value="Unassembled WGS sequence"/>
</dbReference>
<name>A0ABX1TRB3_9PROT</name>
<accession>A0ABX1TRB3</accession>
<evidence type="ECO:0000259" key="2">
    <source>
        <dbReference type="SMART" id="SM01080"/>
    </source>
</evidence>
<gene>
    <name evidence="3" type="ORF">E4Q23_02620</name>
</gene>
<keyword evidence="1" id="KW-0472">Membrane</keyword>
<feature type="transmembrane region" description="Helical" evidence="1">
    <location>
        <begin position="193"/>
        <end position="212"/>
    </location>
</feature>
<evidence type="ECO:0000313" key="3">
    <source>
        <dbReference type="EMBL" id="NMQ26745.1"/>
    </source>
</evidence>
<keyword evidence="1" id="KW-0812">Transmembrane</keyword>
<feature type="domain" description="CHASE2" evidence="2">
    <location>
        <begin position="221"/>
        <end position="545"/>
    </location>
</feature>
<dbReference type="InterPro" id="IPR000157">
    <property type="entry name" value="TIR_dom"/>
</dbReference>
<proteinExistence type="predicted"/>
<dbReference type="SMART" id="SM01080">
    <property type="entry name" value="CHASE2"/>
    <property type="match status" value="1"/>
</dbReference>
<protein>
    <submittedName>
        <fullName evidence="3">CHASE2 domain-containing protein</fullName>
    </submittedName>
</protein>
<feature type="transmembrane region" description="Helical" evidence="1">
    <location>
        <begin position="528"/>
        <end position="547"/>
    </location>
</feature>
<dbReference type="InterPro" id="IPR007890">
    <property type="entry name" value="CHASE2"/>
</dbReference>
<dbReference type="EMBL" id="SPMY01000007">
    <property type="protein sequence ID" value="NMQ26745.1"/>
    <property type="molecule type" value="Genomic_DNA"/>
</dbReference>
<keyword evidence="1" id="KW-1133">Transmembrane helix</keyword>
<dbReference type="Pfam" id="PF05226">
    <property type="entry name" value="CHASE2"/>
    <property type="match status" value="1"/>
</dbReference>
<comment type="caution">
    <text evidence="3">The sequence shown here is derived from an EMBL/GenBank/DDBJ whole genome shotgun (WGS) entry which is preliminary data.</text>
</comment>
<dbReference type="Gene3D" id="3.40.50.10140">
    <property type="entry name" value="Toll/interleukin-1 receptor homology (TIR) domain"/>
    <property type="match status" value="1"/>
</dbReference>
<feature type="transmembrane region" description="Helical" evidence="1">
    <location>
        <begin position="559"/>
        <end position="578"/>
    </location>
</feature>
<keyword evidence="4" id="KW-1185">Reference proteome</keyword>
<dbReference type="SUPFAM" id="SSF52200">
    <property type="entry name" value="Toll/Interleukin receptor TIR domain"/>
    <property type="match status" value="1"/>
</dbReference>
<organism evidence="3 4">
    <name type="scientific">Candidatus Accumulibacter phosphatis</name>
    <dbReference type="NCBI Taxonomy" id="327160"/>
    <lineage>
        <taxon>Bacteria</taxon>
        <taxon>Pseudomonadati</taxon>
        <taxon>Pseudomonadota</taxon>
        <taxon>Betaproteobacteria</taxon>
        <taxon>Candidatus Accumulibacter</taxon>
    </lineage>
</organism>
<evidence type="ECO:0000256" key="1">
    <source>
        <dbReference type="SAM" id="Phobius"/>
    </source>
</evidence>
<dbReference type="Pfam" id="PF13676">
    <property type="entry name" value="TIR_2"/>
    <property type="match status" value="1"/>
</dbReference>
<evidence type="ECO:0000313" key="4">
    <source>
        <dbReference type="Proteomes" id="UP000749010"/>
    </source>
</evidence>